<dbReference type="SUPFAM" id="SSF53756">
    <property type="entry name" value="UDP-Glycosyltransferase/glycogen phosphorylase"/>
    <property type="match status" value="1"/>
</dbReference>
<feature type="domain" description="Glycosyl transferase family 1" evidence="1">
    <location>
        <begin position="224"/>
        <end position="377"/>
    </location>
</feature>
<dbReference type="RefSeq" id="WP_180285947.1">
    <property type="nucleotide sequence ID" value="NZ_JABFDB010000035.1"/>
</dbReference>
<proteinExistence type="predicted"/>
<keyword evidence="3" id="KW-1185">Reference proteome</keyword>
<evidence type="ECO:0000313" key="3">
    <source>
        <dbReference type="Proteomes" id="UP000584642"/>
    </source>
</evidence>
<dbReference type="Gene3D" id="3.40.50.2000">
    <property type="entry name" value="Glycogen Phosphorylase B"/>
    <property type="match status" value="2"/>
</dbReference>
<evidence type="ECO:0000313" key="2">
    <source>
        <dbReference type="EMBL" id="NYZ24175.1"/>
    </source>
</evidence>
<dbReference type="EMBL" id="JABFDB010000035">
    <property type="protein sequence ID" value="NYZ24175.1"/>
    <property type="molecule type" value="Genomic_DNA"/>
</dbReference>
<sequence length="425" mass="46435">MRLLVIGHAVSPHLGSEPGLTWNWAWRMAEAGHEVWLIAHPHFREPVEHFLAERPGARLRVVWASLPRRLDPWKPERGERWLNLHYVLWLRAAHRIALRLVATEGIDLVHHVSLGTVGAPPPFWRLPVPFVWGPIGGAQTAPPAFRGLFGRGWRGERLRALRLAAVARSPSLRACARGSAVVLCTNGETAEMVRRAGAVDVRIAADNGIDPARLAPYAPRTRADGPLRLLWAGRMEPRKGLPLLLRALAWLPDIAVEATVAGDGPEEEACWRLAAALGVAERVRFLGRVPAERMEALFGEADAFVFTSLRDSLGSVTLEALWRGTPLVTLDHQGQKAIIPDDAAVKVPVGDLPATVSALAGAIRRLAEDPAALDALAARGHAFATTLLWDRRAADMARLFADILSRRTPTTAGEPCHAKTPRSAW</sequence>
<evidence type="ECO:0000259" key="1">
    <source>
        <dbReference type="Pfam" id="PF00534"/>
    </source>
</evidence>
<comment type="caution">
    <text evidence="2">The sequence shown here is derived from an EMBL/GenBank/DDBJ whole genome shotgun (WGS) entry which is preliminary data.</text>
</comment>
<protein>
    <submittedName>
        <fullName evidence="2">Glycosyltransferase family 4 protein</fullName>
    </submittedName>
</protein>
<dbReference type="InterPro" id="IPR050194">
    <property type="entry name" value="Glycosyltransferase_grp1"/>
</dbReference>
<accession>A0ABX2TKC4</accession>
<dbReference type="InterPro" id="IPR001296">
    <property type="entry name" value="Glyco_trans_1"/>
</dbReference>
<reference evidence="2 3" key="1">
    <citation type="submission" date="2020-05" db="EMBL/GenBank/DDBJ databases">
        <title>Azospirillum oleiclasticum sp. nov, a nitrogen-fixing and heavy crude oil-emulsifying bacterium isolated from the crude oil of Yumen Oilfield.</title>
        <authorList>
            <person name="Wu D."/>
            <person name="Cai M."/>
            <person name="Zhang X."/>
        </authorList>
    </citation>
    <scope>NUCLEOTIDE SEQUENCE [LARGE SCALE GENOMIC DNA]</scope>
    <source>
        <strain evidence="2 3">ROY-1-1-2</strain>
    </source>
</reference>
<dbReference type="PANTHER" id="PTHR45947:SF3">
    <property type="entry name" value="SULFOQUINOVOSYL TRANSFERASE SQD2"/>
    <property type="match status" value="1"/>
</dbReference>
<gene>
    <name evidence="2" type="ORF">HND93_31100</name>
</gene>
<dbReference type="Pfam" id="PF00534">
    <property type="entry name" value="Glycos_transf_1"/>
    <property type="match status" value="1"/>
</dbReference>
<name>A0ABX2TKC4_9PROT</name>
<organism evidence="2 3">
    <name type="scientific">Azospirillum oleiclasticum</name>
    <dbReference type="NCBI Taxonomy" id="2735135"/>
    <lineage>
        <taxon>Bacteria</taxon>
        <taxon>Pseudomonadati</taxon>
        <taxon>Pseudomonadota</taxon>
        <taxon>Alphaproteobacteria</taxon>
        <taxon>Rhodospirillales</taxon>
        <taxon>Azospirillaceae</taxon>
        <taxon>Azospirillum</taxon>
    </lineage>
</organism>
<dbReference type="PANTHER" id="PTHR45947">
    <property type="entry name" value="SULFOQUINOVOSYL TRANSFERASE SQD2"/>
    <property type="match status" value="1"/>
</dbReference>
<dbReference type="CDD" id="cd03801">
    <property type="entry name" value="GT4_PimA-like"/>
    <property type="match status" value="1"/>
</dbReference>
<dbReference type="Proteomes" id="UP000584642">
    <property type="component" value="Unassembled WGS sequence"/>
</dbReference>